<dbReference type="AlphaFoldDB" id="A0A6A5XJB1"/>
<accession>A0A6A5XJB1</accession>
<feature type="domain" description="C2H2-type" evidence="2">
    <location>
        <begin position="514"/>
        <end position="538"/>
    </location>
</feature>
<feature type="region of interest" description="Disordered" evidence="1">
    <location>
        <begin position="406"/>
        <end position="431"/>
    </location>
</feature>
<evidence type="ECO:0000259" key="2">
    <source>
        <dbReference type="SMART" id="SM00355"/>
    </source>
</evidence>
<organism evidence="3 4">
    <name type="scientific">Aaosphaeria arxii CBS 175.79</name>
    <dbReference type="NCBI Taxonomy" id="1450172"/>
    <lineage>
        <taxon>Eukaryota</taxon>
        <taxon>Fungi</taxon>
        <taxon>Dikarya</taxon>
        <taxon>Ascomycota</taxon>
        <taxon>Pezizomycotina</taxon>
        <taxon>Dothideomycetes</taxon>
        <taxon>Pleosporomycetidae</taxon>
        <taxon>Pleosporales</taxon>
        <taxon>Pleosporales incertae sedis</taxon>
        <taxon>Aaosphaeria</taxon>
    </lineage>
</organism>
<evidence type="ECO:0000313" key="4">
    <source>
        <dbReference type="Proteomes" id="UP000799778"/>
    </source>
</evidence>
<reference evidence="3" key="1">
    <citation type="journal article" date="2020" name="Stud. Mycol.">
        <title>101 Dothideomycetes genomes: a test case for predicting lifestyles and emergence of pathogens.</title>
        <authorList>
            <person name="Haridas S."/>
            <person name="Albert R."/>
            <person name="Binder M."/>
            <person name="Bloem J."/>
            <person name="Labutti K."/>
            <person name="Salamov A."/>
            <person name="Andreopoulos B."/>
            <person name="Baker S."/>
            <person name="Barry K."/>
            <person name="Bills G."/>
            <person name="Bluhm B."/>
            <person name="Cannon C."/>
            <person name="Castanera R."/>
            <person name="Culley D."/>
            <person name="Daum C."/>
            <person name="Ezra D."/>
            <person name="Gonzalez J."/>
            <person name="Henrissat B."/>
            <person name="Kuo A."/>
            <person name="Liang C."/>
            <person name="Lipzen A."/>
            <person name="Lutzoni F."/>
            <person name="Magnuson J."/>
            <person name="Mondo S."/>
            <person name="Nolan M."/>
            <person name="Ohm R."/>
            <person name="Pangilinan J."/>
            <person name="Park H.-J."/>
            <person name="Ramirez L."/>
            <person name="Alfaro M."/>
            <person name="Sun H."/>
            <person name="Tritt A."/>
            <person name="Yoshinaga Y."/>
            <person name="Zwiers L.-H."/>
            <person name="Turgeon B."/>
            <person name="Goodwin S."/>
            <person name="Spatafora J."/>
            <person name="Crous P."/>
            <person name="Grigoriev I."/>
        </authorList>
    </citation>
    <scope>NUCLEOTIDE SEQUENCE</scope>
    <source>
        <strain evidence="3">CBS 175.79</strain>
    </source>
</reference>
<proteinExistence type="predicted"/>
<dbReference type="OrthoDB" id="6133115at2759"/>
<feature type="region of interest" description="Disordered" evidence="1">
    <location>
        <begin position="1"/>
        <end position="67"/>
    </location>
</feature>
<keyword evidence="4" id="KW-1185">Reference proteome</keyword>
<dbReference type="Gene3D" id="1.25.40.10">
    <property type="entry name" value="Tetratricopeptide repeat domain"/>
    <property type="match status" value="2"/>
</dbReference>
<feature type="domain" description="C2H2-type" evidence="2">
    <location>
        <begin position="456"/>
        <end position="478"/>
    </location>
</feature>
<feature type="compositionally biased region" description="Basic and acidic residues" evidence="1">
    <location>
        <begin position="56"/>
        <end position="67"/>
    </location>
</feature>
<feature type="domain" description="C2H2-type" evidence="2">
    <location>
        <begin position="484"/>
        <end position="510"/>
    </location>
</feature>
<dbReference type="RefSeq" id="XP_033381382.1">
    <property type="nucleotide sequence ID" value="XM_033531258.1"/>
</dbReference>
<dbReference type="EMBL" id="ML978072">
    <property type="protein sequence ID" value="KAF2013043.1"/>
    <property type="molecule type" value="Genomic_DNA"/>
</dbReference>
<feature type="compositionally biased region" description="Basic and acidic residues" evidence="1">
    <location>
        <begin position="1"/>
        <end position="15"/>
    </location>
</feature>
<dbReference type="InterPro" id="IPR013087">
    <property type="entry name" value="Znf_C2H2_type"/>
</dbReference>
<dbReference type="Pfam" id="PF26082">
    <property type="entry name" value="zf-C2H2_AcuF"/>
    <property type="match status" value="1"/>
</dbReference>
<dbReference type="SMART" id="SM00355">
    <property type="entry name" value="ZnF_C2H2"/>
    <property type="match status" value="3"/>
</dbReference>
<evidence type="ECO:0000256" key="1">
    <source>
        <dbReference type="SAM" id="MobiDB-lite"/>
    </source>
</evidence>
<name>A0A6A5XJB1_9PLEO</name>
<dbReference type="InterPro" id="IPR011990">
    <property type="entry name" value="TPR-like_helical_dom_sf"/>
</dbReference>
<dbReference type="GeneID" id="54288655"/>
<dbReference type="PANTHER" id="PTHR35391">
    <property type="entry name" value="C2H2-TYPE DOMAIN-CONTAINING PROTEIN-RELATED"/>
    <property type="match status" value="1"/>
</dbReference>
<dbReference type="InterPro" id="IPR058925">
    <property type="entry name" value="zf-C2H2_AcuF"/>
</dbReference>
<dbReference type="PANTHER" id="PTHR35391:SF7">
    <property type="entry name" value="C2H2-TYPE DOMAIN-CONTAINING PROTEIN"/>
    <property type="match status" value="1"/>
</dbReference>
<protein>
    <recommendedName>
        <fullName evidence="2">C2H2-type domain-containing protein</fullName>
    </recommendedName>
</protein>
<gene>
    <name evidence="3" type="ORF">BU24DRAFT_453311</name>
</gene>
<dbReference type="Proteomes" id="UP000799778">
    <property type="component" value="Unassembled WGS sequence"/>
</dbReference>
<feature type="compositionally biased region" description="Basic and acidic residues" evidence="1">
    <location>
        <begin position="33"/>
        <end position="49"/>
    </location>
</feature>
<sequence>MSRIFREHERERDWDAGSSHGSSRAYTTVRRYKIPDRSPEDTYGDEARPVHRGRSPSRERVERREHTVERDDLLRREVREYYYLERNVERSQSPPGREIIEYRYEPERERVIYPPREYRDTYESEMRLQGECIPDVPATLASSSPISEQCHKMIVTLKAIVEGLSSPDNQGHRISSAQVSDELERFSLWVGNIGALHAPSSPLSLESRLAEAQEVLKHVFDLLDDMNEVAEEFSNIIHGVRLGDVAVEATGESSCDENQNEETELLEEIGSGIARLFRVSRLIREAAPTDPFTKALSCDKYRFNDQFDIAHVGEKYPKLASEDSSWLRTRLGRAITHRRQYLSYIRDHRNKLEAKVMHGGSTIPDMGTPVASVPGPSSSQFVSNDVALAIYRASKSNLAKETTPSAIPLGTLESDSESDGGSSVNFSHSTGEDYESLPSFVIPKLEDLTKGSMNELECPFCYNRQKFRNERAWQKHVFSDLCTYVCVFPDCDAPYFGDIDDWFRHELQNHLVRYKCKLCQNKSFANQKSYMKHISENHTELLQLGDEDSVIKLGQESLDVISTEDCPCCSDWTARQRSQVPYEEGSSKMPVEAVKVIPAVFKRHLASHLEQLALFAIDNGVQDDDDLTVLHSLLGVDTQNIKNIPNAQEALETRPAAQPQTIGLYQQPPVSGEPDPDHVKHLNYLFDMWLATRSRIYADEAVDLADQMSRTGSESWCASDALEPVLLMLSQIANICVDFSLWEKLHGLELNLVRLKTRFLGQDHSSTLTSIVHLEIVEDIIDVPWESGRHHRSVIQRIRQEARRNVDGPTFIAMTNLASEYRKEGRWREREKLMSWILEDQEASRDPYHAKPILRLQKSEATSSQLPKNYDVELRRVQSLLQKNSTLGPIETLQRNEELTLEIAKEMARRHDDKAIAVKIVQTHLEIREHHLGENHELTLDTMFKIAMLYRSWKADEKARDLMERCLQLSRNTFGLKHELTIKAKAELDTWESMDLSVQMTDQSFTTGTHS</sequence>
<evidence type="ECO:0000313" key="3">
    <source>
        <dbReference type="EMBL" id="KAF2013043.1"/>
    </source>
</evidence>